<evidence type="ECO:0000256" key="1">
    <source>
        <dbReference type="SAM" id="MobiDB-lite"/>
    </source>
</evidence>
<name>A0A6A4VJV1_AMPAM</name>
<feature type="region of interest" description="Disordered" evidence="1">
    <location>
        <begin position="269"/>
        <end position="298"/>
    </location>
</feature>
<reference evidence="2 3" key="1">
    <citation type="submission" date="2019-07" db="EMBL/GenBank/DDBJ databases">
        <title>Draft genome assembly of a fouling barnacle, Amphibalanus amphitrite (Darwin, 1854): The first reference genome for Thecostraca.</title>
        <authorList>
            <person name="Kim W."/>
        </authorList>
    </citation>
    <scope>NUCLEOTIDE SEQUENCE [LARGE SCALE GENOMIC DNA]</scope>
    <source>
        <strain evidence="2">SNU_AA5</strain>
        <tissue evidence="2">Soma without cirri and trophi</tissue>
    </source>
</reference>
<feature type="compositionally biased region" description="Basic residues" evidence="1">
    <location>
        <begin position="412"/>
        <end position="424"/>
    </location>
</feature>
<sequence>MAPCGPCESSDLGATRAGPARRSSGLRRQGARCRVRAAGHLPVHPARGTVPGPAQCRMIWPHCAQNGLGQGGDHAVRHPGHPADVPLSLQHQRGHGALIQGRLLEVLLLHLHQEAEEAAPAQGKTGIFLFTVDPEVGQKRRRRGQRECLLGFLRRPVFRDGRVQTPRRRGAGITRRLRPRGHPQPPAAGRRQTLGALGALQIVRRVAGHARRAGPGRAAAHALLPEPVRAERGGRAAGRAERGQRRLCQTVAGAHRLGVRPLAEQRRALGARRASRPAGARARQQAAPDVRRGGRLGRLRGLGRRGHLRDQVGAHLALRAARRLLHRRRRLPVQGAGAGGRLDLPRLGLLLLHHTHHHRLRRLRARPEAQRPRGRGHRHHVSLPALRHRAADDELQPGPGGGHQFRQERRKEARHHQGRRGRVR</sequence>
<evidence type="ECO:0000313" key="3">
    <source>
        <dbReference type="Proteomes" id="UP000440578"/>
    </source>
</evidence>
<organism evidence="2 3">
    <name type="scientific">Amphibalanus amphitrite</name>
    <name type="common">Striped barnacle</name>
    <name type="synonym">Balanus amphitrite</name>
    <dbReference type="NCBI Taxonomy" id="1232801"/>
    <lineage>
        <taxon>Eukaryota</taxon>
        <taxon>Metazoa</taxon>
        <taxon>Ecdysozoa</taxon>
        <taxon>Arthropoda</taxon>
        <taxon>Crustacea</taxon>
        <taxon>Multicrustacea</taxon>
        <taxon>Cirripedia</taxon>
        <taxon>Thoracica</taxon>
        <taxon>Thoracicalcarea</taxon>
        <taxon>Balanomorpha</taxon>
        <taxon>Balanoidea</taxon>
        <taxon>Balanidae</taxon>
        <taxon>Amphibalaninae</taxon>
        <taxon>Amphibalanus</taxon>
    </lineage>
</organism>
<dbReference type="EMBL" id="VIIS01001867">
    <property type="protein sequence ID" value="KAF0291580.1"/>
    <property type="molecule type" value="Genomic_DNA"/>
</dbReference>
<gene>
    <name evidence="2" type="ORF">FJT64_010330</name>
</gene>
<protein>
    <submittedName>
        <fullName evidence="2">Uncharacterized protein</fullName>
    </submittedName>
</protein>
<feature type="compositionally biased region" description="Low complexity" evidence="1">
    <location>
        <begin position="276"/>
        <end position="288"/>
    </location>
</feature>
<keyword evidence="3" id="KW-1185">Reference proteome</keyword>
<comment type="caution">
    <text evidence="2">The sequence shown here is derived from an EMBL/GenBank/DDBJ whole genome shotgun (WGS) entry which is preliminary data.</text>
</comment>
<proteinExistence type="predicted"/>
<feature type="region of interest" description="Disordered" evidence="1">
    <location>
        <begin position="360"/>
        <end position="424"/>
    </location>
</feature>
<dbReference type="AlphaFoldDB" id="A0A6A4VJV1"/>
<accession>A0A6A4VJV1</accession>
<feature type="compositionally biased region" description="Basic residues" evidence="1">
    <location>
        <begin position="372"/>
        <end position="381"/>
    </location>
</feature>
<dbReference type="Proteomes" id="UP000440578">
    <property type="component" value="Unassembled WGS sequence"/>
</dbReference>
<feature type="region of interest" description="Disordered" evidence="1">
    <location>
        <begin position="1"/>
        <end position="30"/>
    </location>
</feature>
<evidence type="ECO:0000313" key="2">
    <source>
        <dbReference type="EMBL" id="KAF0291580.1"/>
    </source>
</evidence>